<dbReference type="InParanoid" id="A0A5J5EGB7"/>
<protein>
    <recommendedName>
        <fullName evidence="6">Probable glucan endo-1,3-beta-glucosidase eglC</fullName>
        <ecNumber evidence="5">3.2.1.39</ecNumber>
    </recommendedName>
    <alternativeName>
        <fullName evidence="20">Endo-1,3-beta-glucanase eglC</fullName>
    </alternativeName>
    <alternativeName>
        <fullName evidence="21">Laminarinase eglC</fullName>
    </alternativeName>
</protein>
<reference evidence="24 25" key="1">
    <citation type="submission" date="2019-09" db="EMBL/GenBank/DDBJ databases">
        <title>Draft genome of the ectomycorrhizal ascomycete Sphaerosporella brunnea.</title>
        <authorList>
            <consortium name="DOE Joint Genome Institute"/>
            <person name="Benucci G.M."/>
            <person name="Marozzi G."/>
            <person name="Antonielli L."/>
            <person name="Sanchez S."/>
            <person name="Marco P."/>
            <person name="Wang X."/>
            <person name="Falini L.B."/>
            <person name="Barry K."/>
            <person name="Haridas S."/>
            <person name="Lipzen A."/>
            <person name="Labutti K."/>
            <person name="Grigoriev I.V."/>
            <person name="Murat C."/>
            <person name="Martin F."/>
            <person name="Albertini E."/>
            <person name="Donnini D."/>
            <person name="Bonito G."/>
        </authorList>
    </citation>
    <scope>NUCLEOTIDE SEQUENCE [LARGE SCALE GENOMIC DNA]</scope>
    <source>
        <strain evidence="24 25">Sb_GMNB300</strain>
    </source>
</reference>
<evidence type="ECO:0000256" key="4">
    <source>
        <dbReference type="ARBA" id="ARBA00008773"/>
    </source>
</evidence>
<dbReference type="EMBL" id="VXIS01000314">
    <property type="protein sequence ID" value="KAA8894752.1"/>
    <property type="molecule type" value="Genomic_DNA"/>
</dbReference>
<evidence type="ECO:0000256" key="14">
    <source>
        <dbReference type="ARBA" id="ARBA00023180"/>
    </source>
</evidence>
<comment type="function">
    <text evidence="19">Glucanases play a role in cell expansion during growth, in cell-cell fusion during mating, and in spore release during sporulation. This enzyme may be involved in beta-glucan degradation and also function biosynthetically as a transglycosylase.</text>
</comment>
<proteinExistence type="inferred from homology"/>
<keyword evidence="9" id="KW-0964">Secreted</keyword>
<gene>
    <name evidence="24" type="ORF">FN846DRAFT_912545</name>
</gene>
<dbReference type="GO" id="GO:0071555">
    <property type="term" value="P:cell wall organization"/>
    <property type="evidence" value="ECO:0007669"/>
    <property type="project" value="UniProtKB-KW"/>
</dbReference>
<evidence type="ECO:0000256" key="19">
    <source>
        <dbReference type="ARBA" id="ARBA00025152"/>
    </source>
</evidence>
<comment type="caution">
    <text evidence="24">The sequence shown here is derived from an EMBL/GenBank/DDBJ whole genome shotgun (WGS) entry which is preliminary data.</text>
</comment>
<evidence type="ECO:0000256" key="2">
    <source>
        <dbReference type="ARBA" id="ARBA00004191"/>
    </source>
</evidence>
<evidence type="ECO:0000256" key="7">
    <source>
        <dbReference type="ARBA" id="ARBA00022475"/>
    </source>
</evidence>
<feature type="chain" id="PRO_5023861882" description="Probable glucan endo-1,3-beta-glucosidase eglC" evidence="23">
    <location>
        <begin position="19"/>
        <end position="303"/>
    </location>
</feature>
<evidence type="ECO:0000256" key="9">
    <source>
        <dbReference type="ARBA" id="ARBA00022525"/>
    </source>
</evidence>
<evidence type="ECO:0000313" key="24">
    <source>
        <dbReference type="EMBL" id="KAA8894752.1"/>
    </source>
</evidence>
<keyword evidence="13" id="KW-0472">Membrane</keyword>
<evidence type="ECO:0000256" key="8">
    <source>
        <dbReference type="ARBA" id="ARBA00022512"/>
    </source>
</evidence>
<keyword evidence="18" id="KW-0624">Polysaccharide degradation</keyword>
<accession>A0A5J5EGB7</accession>
<feature type="signal peptide" evidence="23">
    <location>
        <begin position="1"/>
        <end position="18"/>
    </location>
</feature>
<evidence type="ECO:0000256" key="6">
    <source>
        <dbReference type="ARBA" id="ARBA00019762"/>
    </source>
</evidence>
<evidence type="ECO:0000256" key="16">
    <source>
        <dbReference type="ARBA" id="ARBA00023288"/>
    </source>
</evidence>
<evidence type="ECO:0000313" key="25">
    <source>
        <dbReference type="Proteomes" id="UP000326924"/>
    </source>
</evidence>
<dbReference type="GO" id="GO:0009986">
    <property type="term" value="C:cell surface"/>
    <property type="evidence" value="ECO:0007669"/>
    <property type="project" value="TreeGrafter"/>
</dbReference>
<dbReference type="EC" id="3.2.1.39" evidence="5"/>
<sequence>MKFSITAFVLGLAVSASAAPTTSYFAGFNLGATHRSGSCKTTAQWQQEFNKLKSWSTGGKGTFNTVKLFSTNDCNALANAVPAAIATGTKLWVGVWNVDDAKFGAEKAALEAALKKYPDTSKWLKGINVGSESLYRKDITADKLAQQIYDVKGMVQVAYKAADVPVGTADTWTMWVDGANAAVVKACDVVLMNGFPYWQGATINDGLAKLKQAVWDTRKAVGYSKPFVIGETGWPTKGPNFGSAVASVENAAAYWKAAACWLQTTNYPWLWFSGFDEPNKSSTIEQNFGVALDTQPLKFSLQC</sequence>
<keyword evidence="8" id="KW-0134">Cell wall</keyword>
<dbReference type="GO" id="GO:0098552">
    <property type="term" value="C:side of membrane"/>
    <property type="evidence" value="ECO:0007669"/>
    <property type="project" value="UniProtKB-KW"/>
</dbReference>
<keyword evidence="16" id="KW-0449">Lipoprotein</keyword>
<evidence type="ECO:0000256" key="23">
    <source>
        <dbReference type="SAM" id="SignalP"/>
    </source>
</evidence>
<comment type="catalytic activity">
    <reaction evidence="1">
        <text>Hydrolysis of (1-&gt;3)-beta-D-glucosidic linkages in (1-&gt;3)-beta-D-glucans.</text>
        <dbReference type="EC" id="3.2.1.39"/>
    </reaction>
</comment>
<evidence type="ECO:0000256" key="20">
    <source>
        <dbReference type="ARBA" id="ARBA00032134"/>
    </source>
</evidence>
<dbReference type="Proteomes" id="UP000326924">
    <property type="component" value="Unassembled WGS sequence"/>
</dbReference>
<dbReference type="GO" id="GO:0005886">
    <property type="term" value="C:plasma membrane"/>
    <property type="evidence" value="ECO:0007669"/>
    <property type="project" value="UniProtKB-SubCell"/>
</dbReference>
<dbReference type="SUPFAM" id="SSF51445">
    <property type="entry name" value="(Trans)glycosidases"/>
    <property type="match status" value="1"/>
</dbReference>
<comment type="subcellular location">
    <subcellularLocation>
        <location evidence="3">Cell membrane</location>
        <topology evidence="3">Lipid-anchor</topology>
        <topology evidence="3">GPI-anchor</topology>
    </subcellularLocation>
    <subcellularLocation>
        <location evidence="2">Secreted</location>
        <location evidence="2">Cell wall</location>
    </subcellularLocation>
</comment>
<keyword evidence="12 24" id="KW-0378">Hydrolase</keyword>
<evidence type="ECO:0000256" key="18">
    <source>
        <dbReference type="ARBA" id="ARBA00023326"/>
    </source>
</evidence>
<evidence type="ECO:0000256" key="5">
    <source>
        <dbReference type="ARBA" id="ARBA00012780"/>
    </source>
</evidence>
<keyword evidence="14" id="KW-0325">Glycoprotein</keyword>
<evidence type="ECO:0000256" key="10">
    <source>
        <dbReference type="ARBA" id="ARBA00022622"/>
    </source>
</evidence>
<dbReference type="GO" id="GO:0009277">
    <property type="term" value="C:fungal-type cell wall"/>
    <property type="evidence" value="ECO:0007669"/>
    <property type="project" value="TreeGrafter"/>
</dbReference>
<keyword evidence="10" id="KW-0336">GPI-anchor</keyword>
<organism evidence="24 25">
    <name type="scientific">Sphaerosporella brunnea</name>
    <dbReference type="NCBI Taxonomy" id="1250544"/>
    <lineage>
        <taxon>Eukaryota</taxon>
        <taxon>Fungi</taxon>
        <taxon>Dikarya</taxon>
        <taxon>Ascomycota</taxon>
        <taxon>Pezizomycotina</taxon>
        <taxon>Pezizomycetes</taxon>
        <taxon>Pezizales</taxon>
        <taxon>Pyronemataceae</taxon>
        <taxon>Sphaerosporella</taxon>
    </lineage>
</organism>
<dbReference type="OrthoDB" id="77201at2759"/>
<dbReference type="InterPro" id="IPR050732">
    <property type="entry name" value="Beta-glucan_modifiers"/>
</dbReference>
<comment type="similarity">
    <text evidence="4 22">Belongs to the glycosyl hydrolase 17 family.</text>
</comment>
<evidence type="ECO:0000256" key="15">
    <source>
        <dbReference type="ARBA" id="ARBA00023277"/>
    </source>
</evidence>
<evidence type="ECO:0000256" key="22">
    <source>
        <dbReference type="RuleBase" id="RU004335"/>
    </source>
</evidence>
<evidence type="ECO:0000256" key="17">
    <source>
        <dbReference type="ARBA" id="ARBA00023316"/>
    </source>
</evidence>
<evidence type="ECO:0000256" key="11">
    <source>
        <dbReference type="ARBA" id="ARBA00022729"/>
    </source>
</evidence>
<evidence type="ECO:0000256" key="3">
    <source>
        <dbReference type="ARBA" id="ARBA00004609"/>
    </source>
</evidence>
<evidence type="ECO:0000256" key="1">
    <source>
        <dbReference type="ARBA" id="ARBA00000382"/>
    </source>
</evidence>
<dbReference type="Gene3D" id="3.20.20.80">
    <property type="entry name" value="Glycosidases"/>
    <property type="match status" value="1"/>
</dbReference>
<dbReference type="Pfam" id="PF00332">
    <property type="entry name" value="Glyco_hydro_17"/>
    <property type="match status" value="1"/>
</dbReference>
<dbReference type="GO" id="GO:0000272">
    <property type="term" value="P:polysaccharide catabolic process"/>
    <property type="evidence" value="ECO:0007669"/>
    <property type="project" value="UniProtKB-KW"/>
</dbReference>
<dbReference type="FunCoup" id="A0A5J5EGB7">
    <property type="interactions" value="401"/>
</dbReference>
<keyword evidence="25" id="KW-1185">Reference proteome</keyword>
<dbReference type="GO" id="GO:0042973">
    <property type="term" value="F:glucan endo-1,3-beta-D-glucosidase activity"/>
    <property type="evidence" value="ECO:0007669"/>
    <property type="project" value="UniProtKB-EC"/>
</dbReference>
<dbReference type="GO" id="GO:0005576">
    <property type="term" value="C:extracellular region"/>
    <property type="evidence" value="ECO:0007669"/>
    <property type="project" value="TreeGrafter"/>
</dbReference>
<dbReference type="AlphaFoldDB" id="A0A5J5EGB7"/>
<keyword evidence="17" id="KW-0961">Cell wall biogenesis/degradation</keyword>
<keyword evidence="7" id="KW-1003">Cell membrane</keyword>
<keyword evidence="15" id="KW-0119">Carbohydrate metabolism</keyword>
<dbReference type="PANTHER" id="PTHR16631:SF13">
    <property type="entry name" value="GLUCAN ENDO-1,3-BETA-GLUCOSIDASE EGLC-RELATED"/>
    <property type="match status" value="1"/>
</dbReference>
<evidence type="ECO:0000256" key="13">
    <source>
        <dbReference type="ARBA" id="ARBA00023136"/>
    </source>
</evidence>
<dbReference type="PANTHER" id="PTHR16631">
    <property type="entry name" value="GLUCAN 1,3-BETA-GLUCOSIDASE"/>
    <property type="match status" value="1"/>
</dbReference>
<dbReference type="InterPro" id="IPR000490">
    <property type="entry name" value="Glyco_hydro_17"/>
</dbReference>
<name>A0A5J5EGB7_9PEZI</name>
<evidence type="ECO:0000256" key="21">
    <source>
        <dbReference type="ARBA" id="ARBA00032906"/>
    </source>
</evidence>
<keyword evidence="11 23" id="KW-0732">Signal</keyword>
<evidence type="ECO:0000256" key="12">
    <source>
        <dbReference type="ARBA" id="ARBA00022801"/>
    </source>
</evidence>
<dbReference type="InterPro" id="IPR017853">
    <property type="entry name" value="GH"/>
</dbReference>